<comment type="caution">
    <text evidence="2">The sequence shown here is derived from an EMBL/GenBank/DDBJ whole genome shotgun (WGS) entry which is preliminary data.</text>
</comment>
<accession>A0A086JD00</accession>
<feature type="compositionally biased region" description="Basic and acidic residues" evidence="1">
    <location>
        <begin position="467"/>
        <end position="476"/>
    </location>
</feature>
<organism evidence="2 3">
    <name type="scientific">Toxoplasma gondii p89</name>
    <dbReference type="NCBI Taxonomy" id="943119"/>
    <lineage>
        <taxon>Eukaryota</taxon>
        <taxon>Sar</taxon>
        <taxon>Alveolata</taxon>
        <taxon>Apicomplexa</taxon>
        <taxon>Conoidasida</taxon>
        <taxon>Coccidia</taxon>
        <taxon>Eucoccidiorida</taxon>
        <taxon>Eimeriorina</taxon>
        <taxon>Sarcocystidae</taxon>
        <taxon>Toxoplasma</taxon>
    </lineage>
</organism>
<evidence type="ECO:0000256" key="1">
    <source>
        <dbReference type="SAM" id="MobiDB-lite"/>
    </source>
</evidence>
<dbReference type="OrthoDB" id="329736at2759"/>
<evidence type="ECO:0000313" key="3">
    <source>
        <dbReference type="Proteomes" id="UP000028828"/>
    </source>
</evidence>
<protein>
    <submittedName>
        <fullName evidence="2">Putative transmembrane protein</fullName>
    </submittedName>
</protein>
<dbReference type="EMBL" id="AEYI02002105">
    <property type="protein sequence ID" value="KFG30018.1"/>
    <property type="molecule type" value="Genomic_DNA"/>
</dbReference>
<dbReference type="AlphaFoldDB" id="A0A086JD00"/>
<keyword evidence="2" id="KW-0472">Membrane</keyword>
<dbReference type="InterPro" id="IPR029058">
    <property type="entry name" value="AB_hydrolase_fold"/>
</dbReference>
<sequence length="557" mass="62395">MLPDSCRAYGSATSWRCRCRALLLGLAASWISFFSAENGALLAANAKMTLVPDFDLSTVIVSAQDGLHHLLSNSVGKTWTYRADRRVSKSGKTARTKHRRDHPGGLCAILFFVPGKRLATPTAVVGQENDPLVWDWAWPWKYYKLGFEHQDQVEKVVVAAPQLSASSESLREDAVEIGEQMMSVLDQAVTDYSCNSYKVYIHAASHGGLVVRTLMTMDDRIWTPTHRAGGVSQLLVDFHRTLNDSKIFSLESVVFMGVPHAGPRRTLGLRSRVLSLLSTWLTKVASFVMEGVSDGLVEFLHEDTDRLLCTLAAVEAQDDYAVDYRSATSRGSLLFKFAAVASYGLLDEDPVVSRRSSLGLFDDFVNSRAAQKIRKTRELQNRPIQVPLSKAPLNQLWLERPWDPVLRSLLTSGDICRTTTSPYETYELTLRLLQLSHDRLLSSAEKEAAPVSSTQVQRDQSTQRNGEVFHEQEKTRRTEMSRFTMLLVPTTAAACTQTDEAKAHLLRDFGTMSTFEHQWWLVCKHHALLSHVVHTALLLPMDDSSPVDDLWWTGTEQ</sequence>
<dbReference type="VEuPathDB" id="ToxoDB:TGP89_297710"/>
<keyword evidence="2" id="KW-0812">Transmembrane</keyword>
<dbReference type="Proteomes" id="UP000028828">
    <property type="component" value="Unassembled WGS sequence"/>
</dbReference>
<proteinExistence type="predicted"/>
<reference evidence="2 3" key="1">
    <citation type="submission" date="2014-03" db="EMBL/GenBank/DDBJ databases">
        <authorList>
            <person name="Sibley D."/>
            <person name="Venepally P."/>
            <person name="Karamycheva S."/>
            <person name="Hadjithomas M."/>
            <person name="Khan A."/>
            <person name="Brunk B."/>
            <person name="Roos D."/>
            <person name="Caler E."/>
            <person name="Lorenzi H."/>
        </authorList>
    </citation>
    <scope>NUCLEOTIDE SEQUENCE [LARGE SCALE GENOMIC DNA]</scope>
    <source>
        <strain evidence="3">p89</strain>
    </source>
</reference>
<gene>
    <name evidence="2" type="ORF">TGP89_297710</name>
</gene>
<evidence type="ECO:0000313" key="2">
    <source>
        <dbReference type="EMBL" id="KFG30018.1"/>
    </source>
</evidence>
<dbReference type="Gene3D" id="3.40.50.1820">
    <property type="entry name" value="alpha/beta hydrolase"/>
    <property type="match status" value="1"/>
</dbReference>
<feature type="compositionally biased region" description="Polar residues" evidence="1">
    <location>
        <begin position="451"/>
        <end position="465"/>
    </location>
</feature>
<name>A0A086JD00_TOXGO</name>
<feature type="region of interest" description="Disordered" evidence="1">
    <location>
        <begin position="444"/>
        <end position="476"/>
    </location>
</feature>